<evidence type="ECO:0000313" key="2">
    <source>
        <dbReference type="Proteomes" id="UP000289738"/>
    </source>
</evidence>
<keyword evidence="2" id="KW-1185">Reference proteome</keyword>
<name>A0A444ZA57_ARAHY</name>
<accession>A0A444ZA57</accession>
<sequence length="75" mass="8804">MRRKKINKQQTVKMEKLASDKEQVEVHAPCRVSYGHVFARVGKLIRFISTHVRVFQSLEPNQLHFHKYNKIGTGE</sequence>
<dbReference type="EMBL" id="SDMP01000015">
    <property type="protein sequence ID" value="RYR11061.1"/>
    <property type="molecule type" value="Genomic_DNA"/>
</dbReference>
<gene>
    <name evidence="1" type="ORF">Ahy_B05g079549</name>
</gene>
<evidence type="ECO:0000313" key="1">
    <source>
        <dbReference type="EMBL" id="RYR11061.1"/>
    </source>
</evidence>
<dbReference type="AlphaFoldDB" id="A0A444ZA57"/>
<dbReference type="Proteomes" id="UP000289738">
    <property type="component" value="Chromosome B05"/>
</dbReference>
<protein>
    <submittedName>
        <fullName evidence="1">Uncharacterized protein</fullName>
    </submittedName>
</protein>
<comment type="caution">
    <text evidence="1">The sequence shown here is derived from an EMBL/GenBank/DDBJ whole genome shotgun (WGS) entry which is preliminary data.</text>
</comment>
<reference evidence="1 2" key="1">
    <citation type="submission" date="2019-01" db="EMBL/GenBank/DDBJ databases">
        <title>Sequencing of cultivated peanut Arachis hypogaea provides insights into genome evolution and oil improvement.</title>
        <authorList>
            <person name="Chen X."/>
        </authorList>
    </citation>
    <scope>NUCLEOTIDE SEQUENCE [LARGE SCALE GENOMIC DNA]</scope>
    <source>
        <strain evidence="2">cv. Fuhuasheng</strain>
        <tissue evidence="1">Leaves</tissue>
    </source>
</reference>
<proteinExistence type="predicted"/>
<organism evidence="1 2">
    <name type="scientific">Arachis hypogaea</name>
    <name type="common">Peanut</name>
    <dbReference type="NCBI Taxonomy" id="3818"/>
    <lineage>
        <taxon>Eukaryota</taxon>
        <taxon>Viridiplantae</taxon>
        <taxon>Streptophyta</taxon>
        <taxon>Embryophyta</taxon>
        <taxon>Tracheophyta</taxon>
        <taxon>Spermatophyta</taxon>
        <taxon>Magnoliopsida</taxon>
        <taxon>eudicotyledons</taxon>
        <taxon>Gunneridae</taxon>
        <taxon>Pentapetalae</taxon>
        <taxon>rosids</taxon>
        <taxon>fabids</taxon>
        <taxon>Fabales</taxon>
        <taxon>Fabaceae</taxon>
        <taxon>Papilionoideae</taxon>
        <taxon>50 kb inversion clade</taxon>
        <taxon>dalbergioids sensu lato</taxon>
        <taxon>Dalbergieae</taxon>
        <taxon>Pterocarpus clade</taxon>
        <taxon>Arachis</taxon>
    </lineage>
</organism>